<evidence type="ECO:0000313" key="2">
    <source>
        <dbReference type="EMBL" id="MFC6880510.1"/>
    </source>
</evidence>
<dbReference type="Proteomes" id="UP001596380">
    <property type="component" value="Unassembled WGS sequence"/>
</dbReference>
<accession>A0ABW2CH22</accession>
<gene>
    <name evidence="2" type="ORF">ACFQKB_12130</name>
</gene>
<proteinExistence type="predicted"/>
<dbReference type="SUPFAM" id="SSF55073">
    <property type="entry name" value="Nucleotide cyclase"/>
    <property type="match status" value="1"/>
</dbReference>
<sequence>MTAIPALPPDEHADAGGNGTSPASHDGPHRPRLVRSGDRPRLIYRLLLAVDIQGYSARTPLLQLQAQTDLRDVLERAAADTSLDRRLWFQQVSGDGELDVLPDDADIAHVVGCFATAMERALADLNRTAAPERRLRVRLALHYGTLILGEPASFGPAGNAPVVVSRLLDARPLRRALVARADRDLALIVSDRLFEDIVRSGLCALPPEDFQAIRTTVKGVLYQGHVYDPAPRAKGLLNDEGACAELSEGAAGTRADHREQLSPVGAPEDDDRARTVL</sequence>
<dbReference type="EMBL" id="JBHSXS010000005">
    <property type="protein sequence ID" value="MFC6880510.1"/>
    <property type="molecule type" value="Genomic_DNA"/>
</dbReference>
<feature type="region of interest" description="Disordered" evidence="1">
    <location>
        <begin position="248"/>
        <end position="277"/>
    </location>
</feature>
<evidence type="ECO:0008006" key="4">
    <source>
        <dbReference type="Google" id="ProtNLM"/>
    </source>
</evidence>
<dbReference type="RefSeq" id="WP_378044761.1">
    <property type="nucleotide sequence ID" value="NZ_JBHSXE010000001.1"/>
</dbReference>
<evidence type="ECO:0000256" key="1">
    <source>
        <dbReference type="SAM" id="MobiDB-lite"/>
    </source>
</evidence>
<dbReference type="InterPro" id="IPR029787">
    <property type="entry name" value="Nucleotide_cyclase"/>
</dbReference>
<feature type="region of interest" description="Disordered" evidence="1">
    <location>
        <begin position="1"/>
        <end position="35"/>
    </location>
</feature>
<organism evidence="2 3">
    <name type="scientific">Actinomadura yumaensis</name>
    <dbReference type="NCBI Taxonomy" id="111807"/>
    <lineage>
        <taxon>Bacteria</taxon>
        <taxon>Bacillati</taxon>
        <taxon>Actinomycetota</taxon>
        <taxon>Actinomycetes</taxon>
        <taxon>Streptosporangiales</taxon>
        <taxon>Thermomonosporaceae</taxon>
        <taxon>Actinomadura</taxon>
    </lineage>
</organism>
<dbReference type="Gene3D" id="3.30.70.1230">
    <property type="entry name" value="Nucleotide cyclase"/>
    <property type="match status" value="1"/>
</dbReference>
<evidence type="ECO:0000313" key="3">
    <source>
        <dbReference type="Proteomes" id="UP001596380"/>
    </source>
</evidence>
<reference evidence="3" key="1">
    <citation type="journal article" date="2019" name="Int. J. Syst. Evol. Microbiol.">
        <title>The Global Catalogue of Microorganisms (GCM) 10K type strain sequencing project: providing services to taxonomists for standard genome sequencing and annotation.</title>
        <authorList>
            <consortium name="The Broad Institute Genomics Platform"/>
            <consortium name="The Broad Institute Genome Sequencing Center for Infectious Disease"/>
            <person name="Wu L."/>
            <person name="Ma J."/>
        </authorList>
    </citation>
    <scope>NUCLEOTIDE SEQUENCE [LARGE SCALE GENOMIC DNA]</scope>
    <source>
        <strain evidence="3">JCM 3369</strain>
    </source>
</reference>
<protein>
    <recommendedName>
        <fullName evidence="4">Guanylate cyclase domain-containing protein</fullName>
    </recommendedName>
</protein>
<comment type="caution">
    <text evidence="2">The sequence shown here is derived from an EMBL/GenBank/DDBJ whole genome shotgun (WGS) entry which is preliminary data.</text>
</comment>
<name>A0ABW2CH22_9ACTN</name>
<keyword evidence="3" id="KW-1185">Reference proteome</keyword>